<dbReference type="OrthoDB" id="10629932at2759"/>
<evidence type="ECO:0000313" key="2">
    <source>
        <dbReference type="Proteomes" id="UP000219338"/>
    </source>
</evidence>
<protein>
    <submittedName>
        <fullName evidence="1">Uncharacterized protein</fullName>
    </submittedName>
</protein>
<name>A0A284RJR7_ARMOS</name>
<sequence>MGREMCTYIRSHYLGEELEIADHTECTSKYGPALGWCVHSGWTEVWGRRVLGELATGREAVIIVVVALGESVGEQLCRRPGLWRFYPVTSSLYRAHAGDGNGITTSRISHIAKGLRNTLANFSLADDIVLWPYPVENPSSSVFHESKHRNKQIPETGGMSVLWNSRPPSFRFRHACPGWKRPCTILLLPSLGWTMEGRRIAVYESGKSSGDVDGLRGDYATTERFGRVTMDEMIDVDDSRPTPSHQALIYPRKNYRL</sequence>
<reference evidence="2" key="1">
    <citation type="journal article" date="2017" name="Nat. Ecol. Evol.">
        <title>Genome expansion and lineage-specific genetic innovations in the forest pathogenic fungi Armillaria.</title>
        <authorList>
            <person name="Sipos G."/>
            <person name="Prasanna A.N."/>
            <person name="Walter M.C."/>
            <person name="O'Connor E."/>
            <person name="Balint B."/>
            <person name="Krizsan K."/>
            <person name="Kiss B."/>
            <person name="Hess J."/>
            <person name="Varga T."/>
            <person name="Slot J."/>
            <person name="Riley R."/>
            <person name="Boka B."/>
            <person name="Rigling D."/>
            <person name="Barry K."/>
            <person name="Lee J."/>
            <person name="Mihaltcheva S."/>
            <person name="LaButti K."/>
            <person name="Lipzen A."/>
            <person name="Waldron R."/>
            <person name="Moloney N.M."/>
            <person name="Sperisen C."/>
            <person name="Kredics L."/>
            <person name="Vagvoelgyi C."/>
            <person name="Patrignani A."/>
            <person name="Fitzpatrick D."/>
            <person name="Nagy I."/>
            <person name="Doyle S."/>
            <person name="Anderson J.B."/>
            <person name="Grigoriev I.V."/>
            <person name="Gueldener U."/>
            <person name="Muensterkoetter M."/>
            <person name="Nagy L.G."/>
        </authorList>
    </citation>
    <scope>NUCLEOTIDE SEQUENCE [LARGE SCALE GENOMIC DNA]</scope>
    <source>
        <strain evidence="2">C18/9</strain>
    </source>
</reference>
<dbReference type="Proteomes" id="UP000219338">
    <property type="component" value="Unassembled WGS sequence"/>
</dbReference>
<gene>
    <name evidence="1" type="ORF">ARMOST_12370</name>
</gene>
<evidence type="ECO:0000313" key="1">
    <source>
        <dbReference type="EMBL" id="SJL08994.1"/>
    </source>
</evidence>
<proteinExistence type="predicted"/>
<dbReference type="AlphaFoldDB" id="A0A284RJR7"/>
<organism evidence="1 2">
    <name type="scientific">Armillaria ostoyae</name>
    <name type="common">Armillaria root rot fungus</name>
    <dbReference type="NCBI Taxonomy" id="47428"/>
    <lineage>
        <taxon>Eukaryota</taxon>
        <taxon>Fungi</taxon>
        <taxon>Dikarya</taxon>
        <taxon>Basidiomycota</taxon>
        <taxon>Agaricomycotina</taxon>
        <taxon>Agaricomycetes</taxon>
        <taxon>Agaricomycetidae</taxon>
        <taxon>Agaricales</taxon>
        <taxon>Marasmiineae</taxon>
        <taxon>Physalacriaceae</taxon>
        <taxon>Armillaria</taxon>
    </lineage>
</organism>
<dbReference type="EMBL" id="FUEG01000010">
    <property type="protein sequence ID" value="SJL08994.1"/>
    <property type="molecule type" value="Genomic_DNA"/>
</dbReference>
<accession>A0A284RJR7</accession>
<keyword evidence="2" id="KW-1185">Reference proteome</keyword>